<dbReference type="KEGG" id="mpi:Mpet_2553"/>
<name>E1RF53_METP4</name>
<dbReference type="AlphaFoldDB" id="E1RF53"/>
<dbReference type="Proteomes" id="UP000006565">
    <property type="component" value="Chromosome"/>
</dbReference>
<dbReference type="HOGENOM" id="CLU_3178608_0_0_2"/>
<evidence type="ECO:0000313" key="1">
    <source>
        <dbReference type="EMBL" id="ADN37297.1"/>
    </source>
</evidence>
<protein>
    <submittedName>
        <fullName evidence="1">Uncharacterized protein</fullName>
    </submittedName>
</protein>
<sequence length="46" mass="5171">MQVHPSLCLAGKAKQGFRFFALITDITGLEISIFLSNLTTNKYIRI</sequence>
<reference evidence="1 2" key="1">
    <citation type="journal article" date="2010" name="Stand. Genomic Sci.">
        <title>Complete genome sequence of Methanoplanus petrolearius type strain (SEBR 4847).</title>
        <authorList>
            <person name="Brambilla E."/>
            <person name="Djao O.D."/>
            <person name="Daligault H."/>
            <person name="Lapidus A."/>
            <person name="Lucas S."/>
            <person name="Hammon N."/>
            <person name="Nolan M."/>
            <person name="Tice H."/>
            <person name="Cheng J.F."/>
            <person name="Han C."/>
            <person name="Tapia R."/>
            <person name="Goodwin L."/>
            <person name="Pitluck S."/>
            <person name="Liolios K."/>
            <person name="Ivanova N."/>
            <person name="Mavromatis K."/>
            <person name="Mikhailova N."/>
            <person name="Pati A."/>
            <person name="Chen A."/>
            <person name="Palaniappan K."/>
            <person name="Land M."/>
            <person name="Hauser L."/>
            <person name="Chang Y.J."/>
            <person name="Jeffries C.D."/>
            <person name="Rohde M."/>
            <person name="Spring S."/>
            <person name="Sikorski J."/>
            <person name="Goker M."/>
            <person name="Woyke T."/>
            <person name="Bristow J."/>
            <person name="Eisen J.A."/>
            <person name="Markowitz V."/>
            <person name="Hugenholtz P."/>
            <person name="Kyrpides N.C."/>
            <person name="Klenk H.P."/>
        </authorList>
    </citation>
    <scope>NUCLEOTIDE SEQUENCE [LARGE SCALE GENOMIC DNA]</scope>
    <source>
        <strain evidence="2">DSM 11571 / OCM 486 / SEBR 4847</strain>
    </source>
</reference>
<proteinExistence type="predicted"/>
<evidence type="ECO:0000313" key="2">
    <source>
        <dbReference type="Proteomes" id="UP000006565"/>
    </source>
</evidence>
<gene>
    <name evidence="1" type="ordered locus">Mpet_2553</name>
</gene>
<keyword evidence="2" id="KW-1185">Reference proteome</keyword>
<organism evidence="1 2">
    <name type="scientific">Methanolacinia petrolearia (strain DSM 11571 / OCM 486 / SEBR 4847)</name>
    <name type="common">Methanoplanus petrolearius</name>
    <dbReference type="NCBI Taxonomy" id="679926"/>
    <lineage>
        <taxon>Archaea</taxon>
        <taxon>Methanobacteriati</taxon>
        <taxon>Methanobacteriota</taxon>
        <taxon>Stenosarchaea group</taxon>
        <taxon>Methanomicrobia</taxon>
        <taxon>Methanomicrobiales</taxon>
        <taxon>Methanomicrobiaceae</taxon>
        <taxon>Methanolacinia</taxon>
    </lineage>
</organism>
<dbReference type="EMBL" id="CP002117">
    <property type="protein sequence ID" value="ADN37297.1"/>
    <property type="molecule type" value="Genomic_DNA"/>
</dbReference>
<dbReference type="STRING" id="679926.Mpet_2553"/>
<accession>E1RF53</accession>